<evidence type="ECO:0008006" key="4">
    <source>
        <dbReference type="Google" id="ProtNLM"/>
    </source>
</evidence>
<name>A0A7C4RVD1_9BACT</name>
<proteinExistence type="predicted"/>
<dbReference type="InterPro" id="IPR011990">
    <property type="entry name" value="TPR-like_helical_dom_sf"/>
</dbReference>
<keyword evidence="2" id="KW-0472">Membrane</keyword>
<keyword evidence="2" id="KW-0812">Transmembrane</keyword>
<accession>A0A7C4RVD1</accession>
<feature type="coiled-coil region" evidence="1">
    <location>
        <begin position="224"/>
        <end position="258"/>
    </location>
</feature>
<reference evidence="3" key="1">
    <citation type="journal article" date="2020" name="mSystems">
        <title>Genome- and Community-Level Interaction Insights into Carbon Utilization and Element Cycling Functions of Hydrothermarchaeota in Hydrothermal Sediment.</title>
        <authorList>
            <person name="Zhou Z."/>
            <person name="Liu Y."/>
            <person name="Xu W."/>
            <person name="Pan J."/>
            <person name="Luo Z.H."/>
            <person name="Li M."/>
        </authorList>
    </citation>
    <scope>NUCLEOTIDE SEQUENCE [LARGE SCALE GENOMIC DNA]</scope>
    <source>
        <strain evidence="3">SpSt-609</strain>
    </source>
</reference>
<protein>
    <recommendedName>
        <fullName evidence="4">Tetratricopeptide repeat protein</fullName>
    </recommendedName>
</protein>
<dbReference type="Gene3D" id="1.25.40.10">
    <property type="entry name" value="Tetratricopeptide repeat domain"/>
    <property type="match status" value="1"/>
</dbReference>
<dbReference type="EMBL" id="DSZY01000006">
    <property type="protein sequence ID" value="HGU39854.1"/>
    <property type="molecule type" value="Genomic_DNA"/>
</dbReference>
<dbReference type="SUPFAM" id="SSF48452">
    <property type="entry name" value="TPR-like"/>
    <property type="match status" value="1"/>
</dbReference>
<sequence length="380" mass="43629">MRNVFTFLFLCLVVFGFSLSQKSVEYYTAAELSYKSGDYATALRNYELAVSYDKSLESYDPMLKFKMGICAYMVGDYVKAKGYLSGYQTDFVRELINSIEKRQAQDEWKKWILRNRPLTPVATELVELPQTNQTNQNVLLIRRILILLVVFGTTFVALLFAEFRILALRKKLIELPPPTKATDKYAVESAEVQKQPAAVTDLTKGIEEEQLSLIPENAKLVNFEDLIKSDIEIFEELLKEIENERLMLEQEVTGNEIERVRDRYEILEEVERGKKEIEEISSILDELGVTTEKSSGPETAIAESTDAIENGLLESLRKFQETLSLKEPAGELTLQEFELLQKPFHEYDTFEQITDQETRILVKKLLKEVEELKGVQSATD</sequence>
<evidence type="ECO:0000313" key="3">
    <source>
        <dbReference type="EMBL" id="HGU39854.1"/>
    </source>
</evidence>
<keyword evidence="1" id="KW-0175">Coiled coil</keyword>
<organism evidence="3">
    <name type="scientific">Fervidobacterium thailandense</name>
    <dbReference type="NCBI Taxonomy" id="1008305"/>
    <lineage>
        <taxon>Bacteria</taxon>
        <taxon>Thermotogati</taxon>
        <taxon>Thermotogota</taxon>
        <taxon>Thermotogae</taxon>
        <taxon>Thermotogales</taxon>
        <taxon>Fervidobacteriaceae</taxon>
        <taxon>Fervidobacterium</taxon>
    </lineage>
</organism>
<feature type="transmembrane region" description="Helical" evidence="2">
    <location>
        <begin position="140"/>
        <end position="161"/>
    </location>
</feature>
<keyword evidence="2" id="KW-1133">Transmembrane helix</keyword>
<evidence type="ECO:0000256" key="1">
    <source>
        <dbReference type="SAM" id="Coils"/>
    </source>
</evidence>
<comment type="caution">
    <text evidence="3">The sequence shown here is derived from an EMBL/GenBank/DDBJ whole genome shotgun (WGS) entry which is preliminary data.</text>
</comment>
<evidence type="ECO:0000256" key="2">
    <source>
        <dbReference type="SAM" id="Phobius"/>
    </source>
</evidence>
<dbReference type="AlphaFoldDB" id="A0A7C4RVD1"/>
<gene>
    <name evidence="3" type="ORF">ENT77_01430</name>
</gene>